<keyword evidence="1" id="KW-1133">Transmembrane helix</keyword>
<organism evidence="2 3">
    <name type="scientific">Rhizobium grahamii CCGE 502</name>
    <dbReference type="NCBI Taxonomy" id="990285"/>
    <lineage>
        <taxon>Bacteria</taxon>
        <taxon>Pseudomonadati</taxon>
        <taxon>Pseudomonadota</taxon>
        <taxon>Alphaproteobacteria</taxon>
        <taxon>Hyphomicrobiales</taxon>
        <taxon>Rhizobiaceae</taxon>
        <taxon>Rhizobium/Agrobacterium group</taxon>
        <taxon>Rhizobium</taxon>
    </lineage>
</organism>
<evidence type="ECO:0000313" key="3">
    <source>
        <dbReference type="Proteomes" id="UP000014411"/>
    </source>
</evidence>
<gene>
    <name evidence="2" type="ORF">RGCCGE502_20310</name>
</gene>
<dbReference type="STRING" id="990285.RGCCGE502_20310"/>
<dbReference type="AlphaFoldDB" id="S3HTJ3"/>
<dbReference type="EMBL" id="AEYE02000024">
    <property type="protein sequence ID" value="EPE96526.1"/>
    <property type="molecule type" value="Genomic_DNA"/>
</dbReference>
<name>S3HTJ3_9HYPH</name>
<protein>
    <submittedName>
        <fullName evidence="2">Putative transmembrane protein</fullName>
    </submittedName>
</protein>
<dbReference type="eggNOG" id="COG1572">
    <property type="taxonomic scope" value="Bacteria"/>
</dbReference>
<evidence type="ECO:0000256" key="1">
    <source>
        <dbReference type="SAM" id="Phobius"/>
    </source>
</evidence>
<reference evidence="2 3" key="1">
    <citation type="journal article" date="2012" name="J. Bacteriol.">
        <title>Genome sequence of Rhizobium grahamii CCGE502, a broad-host-range symbiont with low nodulation competitiveness in Phaseolus vulgaris.</title>
        <authorList>
            <person name="Althabegoiti M.J."/>
            <person name="Lozano L."/>
            <person name="Torres-Tejerizo G."/>
            <person name="Ormeno-Orrillo E."/>
            <person name="Rogel M.A."/>
            <person name="Gonzalez V."/>
            <person name="Martinez-Romero E."/>
        </authorList>
    </citation>
    <scope>NUCLEOTIDE SEQUENCE [LARGE SCALE GENOMIC DNA]</scope>
    <source>
        <strain evidence="2 3">CCGE 502</strain>
    </source>
</reference>
<feature type="transmembrane region" description="Helical" evidence="1">
    <location>
        <begin position="6"/>
        <end position="27"/>
    </location>
</feature>
<dbReference type="RefSeq" id="WP_016556031.1">
    <property type="nucleotide sequence ID" value="NZ_AEYE02000024.1"/>
</dbReference>
<sequence length="119" mass="12454">MVEWIVGVGSTLLVLIMIGFVGLEVFADSSSPQLSITLLNDEPGIAPNEVRFEVRNSADTTAAAVVIRGHLGNEGDPTQISEVTFDYVPAHSKARGALIFATAVAGKKVAVRAAGYSDP</sequence>
<accession>S3HTJ3</accession>
<keyword evidence="1 2" id="KW-0812">Transmembrane</keyword>
<evidence type="ECO:0000313" key="2">
    <source>
        <dbReference type="EMBL" id="EPE96526.1"/>
    </source>
</evidence>
<keyword evidence="1" id="KW-0472">Membrane</keyword>
<dbReference type="Proteomes" id="UP000014411">
    <property type="component" value="Unassembled WGS sequence"/>
</dbReference>
<keyword evidence="3" id="KW-1185">Reference proteome</keyword>
<proteinExistence type="predicted"/>
<comment type="caution">
    <text evidence="2">The sequence shown here is derived from an EMBL/GenBank/DDBJ whole genome shotgun (WGS) entry which is preliminary data.</text>
</comment>
<dbReference type="HOGENOM" id="CLU_147394_0_0_5"/>